<dbReference type="EMBL" id="HACG01031888">
    <property type="protein sequence ID" value="CEK78753.1"/>
    <property type="molecule type" value="Transcribed_RNA"/>
</dbReference>
<accession>A0A0B7AD96</accession>
<feature type="non-terminal residue" evidence="1">
    <location>
        <position position="1"/>
    </location>
</feature>
<name>A0A0B7AD96_9EUPU</name>
<organism evidence="1">
    <name type="scientific">Arion vulgaris</name>
    <dbReference type="NCBI Taxonomy" id="1028688"/>
    <lineage>
        <taxon>Eukaryota</taxon>
        <taxon>Metazoa</taxon>
        <taxon>Spiralia</taxon>
        <taxon>Lophotrochozoa</taxon>
        <taxon>Mollusca</taxon>
        <taxon>Gastropoda</taxon>
        <taxon>Heterobranchia</taxon>
        <taxon>Euthyneura</taxon>
        <taxon>Panpulmonata</taxon>
        <taxon>Eupulmonata</taxon>
        <taxon>Stylommatophora</taxon>
        <taxon>Helicina</taxon>
        <taxon>Arionoidea</taxon>
        <taxon>Arionidae</taxon>
        <taxon>Arion</taxon>
    </lineage>
</organism>
<gene>
    <name evidence="1" type="primary">ORF111739</name>
</gene>
<protein>
    <submittedName>
        <fullName evidence="1">Uncharacterized protein</fullName>
    </submittedName>
</protein>
<proteinExistence type="predicted"/>
<sequence>CSSDLSNPGTVNFSNHLANDGLNGNSDLSLECCCYFQIASAERERATVMVPGEAVMVP</sequence>
<reference evidence="1" key="1">
    <citation type="submission" date="2014-12" db="EMBL/GenBank/DDBJ databases">
        <title>Insight into the proteome of Arion vulgaris.</title>
        <authorList>
            <person name="Aradska J."/>
            <person name="Bulat T."/>
            <person name="Smidak R."/>
            <person name="Sarate P."/>
            <person name="Gangsoo J."/>
            <person name="Sialana F."/>
            <person name="Bilban M."/>
            <person name="Lubec G."/>
        </authorList>
    </citation>
    <scope>NUCLEOTIDE SEQUENCE</scope>
    <source>
        <tissue evidence="1">Skin</tissue>
    </source>
</reference>
<dbReference type="AlphaFoldDB" id="A0A0B7AD96"/>
<evidence type="ECO:0000313" key="1">
    <source>
        <dbReference type="EMBL" id="CEK78753.1"/>
    </source>
</evidence>